<dbReference type="EMBL" id="BQNB010014066">
    <property type="protein sequence ID" value="GJT23574.1"/>
    <property type="molecule type" value="Genomic_DNA"/>
</dbReference>
<dbReference type="Proteomes" id="UP001151760">
    <property type="component" value="Unassembled WGS sequence"/>
</dbReference>
<feature type="compositionally biased region" description="Polar residues" evidence="1">
    <location>
        <begin position="1"/>
        <end position="20"/>
    </location>
</feature>
<feature type="region of interest" description="Disordered" evidence="1">
    <location>
        <begin position="1"/>
        <end position="26"/>
    </location>
</feature>
<protein>
    <submittedName>
        <fullName evidence="2">Uncharacterized protein</fullName>
    </submittedName>
</protein>
<gene>
    <name evidence="2" type="ORF">Tco_0893511</name>
</gene>
<comment type="caution">
    <text evidence="2">The sequence shown here is derived from an EMBL/GenBank/DDBJ whole genome shotgun (WGS) entry which is preliminary data.</text>
</comment>
<proteinExistence type="predicted"/>
<name>A0ABQ5CFC0_9ASTR</name>
<evidence type="ECO:0000256" key="1">
    <source>
        <dbReference type="SAM" id="MobiDB-lite"/>
    </source>
</evidence>
<reference evidence="2" key="1">
    <citation type="journal article" date="2022" name="Int. J. Mol. Sci.">
        <title>Draft Genome of Tanacetum Coccineum: Genomic Comparison of Closely Related Tanacetum-Family Plants.</title>
        <authorList>
            <person name="Yamashiro T."/>
            <person name="Shiraishi A."/>
            <person name="Nakayama K."/>
            <person name="Satake H."/>
        </authorList>
    </citation>
    <scope>NUCLEOTIDE SEQUENCE</scope>
</reference>
<organism evidence="2 3">
    <name type="scientific">Tanacetum coccineum</name>
    <dbReference type="NCBI Taxonomy" id="301880"/>
    <lineage>
        <taxon>Eukaryota</taxon>
        <taxon>Viridiplantae</taxon>
        <taxon>Streptophyta</taxon>
        <taxon>Embryophyta</taxon>
        <taxon>Tracheophyta</taxon>
        <taxon>Spermatophyta</taxon>
        <taxon>Magnoliopsida</taxon>
        <taxon>eudicotyledons</taxon>
        <taxon>Gunneridae</taxon>
        <taxon>Pentapetalae</taxon>
        <taxon>asterids</taxon>
        <taxon>campanulids</taxon>
        <taxon>Asterales</taxon>
        <taxon>Asteraceae</taxon>
        <taxon>Asteroideae</taxon>
        <taxon>Anthemideae</taxon>
        <taxon>Anthemidinae</taxon>
        <taxon>Tanacetum</taxon>
    </lineage>
</organism>
<accession>A0ABQ5CFC0</accession>
<reference evidence="2" key="2">
    <citation type="submission" date="2022-01" db="EMBL/GenBank/DDBJ databases">
        <authorList>
            <person name="Yamashiro T."/>
            <person name="Shiraishi A."/>
            <person name="Satake H."/>
            <person name="Nakayama K."/>
        </authorList>
    </citation>
    <scope>NUCLEOTIDE SEQUENCE</scope>
</reference>
<keyword evidence="3" id="KW-1185">Reference proteome</keyword>
<evidence type="ECO:0000313" key="2">
    <source>
        <dbReference type="EMBL" id="GJT23574.1"/>
    </source>
</evidence>
<sequence length="331" mass="37434">MATLNETSPQENGSGSSPRCQDTLLGDAEAQTRLKLKELMDLYTKLSDRVLDLGTTKTAQAKEIASLKKRVKKLERKRKSKTPRMNLFKIDMDEVFIYVEGDAEQVISAAADEVPTGDVVNTAGTEVNTASALVTTAGVSLSTAEPITTASVNITTAEPFTPPPTTTIFEDEDLQQESAKKQKMDDDKEKEELKQCFEIIPDDGDDVTIDATPLIVKARFKKTKLMDYMDTFLLLTLKIMFEHHVEDEVWKRQQGLVKVLKWKLFDSCGVHCVTIQSIMFYLLVEKMYPHTNHTLHQMFNDVKLQVDYECEIAFDLLRLVKKQLKEGYVPE</sequence>
<evidence type="ECO:0000313" key="3">
    <source>
        <dbReference type="Proteomes" id="UP001151760"/>
    </source>
</evidence>